<dbReference type="NCBIfam" id="TIGR01869">
    <property type="entry name" value="casC_Cse4"/>
    <property type="match status" value="1"/>
</dbReference>
<feature type="compositionally biased region" description="Basic and acidic residues" evidence="1">
    <location>
        <begin position="150"/>
        <end position="165"/>
    </location>
</feature>
<dbReference type="Pfam" id="PF09344">
    <property type="entry name" value="Cas_CT1975"/>
    <property type="match status" value="1"/>
</dbReference>
<name>A0A1H8A893_9BACT</name>
<dbReference type="AlphaFoldDB" id="A0A1H8A893"/>
<protein>
    <submittedName>
        <fullName evidence="2">CRISPR system Cascade subunit CasC</fullName>
    </submittedName>
</protein>
<dbReference type="InterPro" id="IPR010148">
    <property type="entry name" value="CRISPR-assoc_prot_CT1975"/>
</dbReference>
<feature type="region of interest" description="Disordered" evidence="1">
    <location>
        <begin position="101"/>
        <end position="121"/>
    </location>
</feature>
<feature type="region of interest" description="Disordered" evidence="1">
    <location>
        <begin position="150"/>
        <end position="169"/>
    </location>
</feature>
<dbReference type="RefSeq" id="WP_093884546.1">
    <property type="nucleotide sequence ID" value="NZ_FOBS01000032.1"/>
</dbReference>
<gene>
    <name evidence="2" type="ORF">SAMN04489760_1329</name>
</gene>
<evidence type="ECO:0000313" key="2">
    <source>
        <dbReference type="EMBL" id="SEM66773.1"/>
    </source>
</evidence>
<evidence type="ECO:0000313" key="3">
    <source>
        <dbReference type="Proteomes" id="UP000198744"/>
    </source>
</evidence>
<reference evidence="2 3" key="1">
    <citation type="submission" date="2016-10" db="EMBL/GenBank/DDBJ databases">
        <authorList>
            <person name="de Groot N.N."/>
        </authorList>
    </citation>
    <scope>NUCLEOTIDE SEQUENCE [LARGE SCALE GENOMIC DNA]</scope>
    <source>
        <strain evidence="2 3">DSM 8423</strain>
    </source>
</reference>
<feature type="compositionally biased region" description="Acidic residues" evidence="1">
    <location>
        <begin position="108"/>
        <end position="117"/>
    </location>
</feature>
<sequence>MDKNFINFHILISHSPSCLNRDDMNMQKSAIFGGKRRVRISSQSLKRTMRTSEYYKLKLGDSSIRSHHLDLLKEEFLKDNDIKGEFNDAIVQEALERFVKTQTTTEENSNDEVDDDSESKPDKKLAVAPWIRDEFKVICRIVKEVRDADLTEEEEKKANNDYEKQKKPKKGEKKQLQYFCEQIISKKIEAKMKESSAALLAAIGSAKDVALAGRMATSGLMTTIEGALAVAHVITTHAVDTDIDWFTAVDDLQKLGSGHLDTQEFSSGVFYRYASLNLRQLQVNLGLIPDIMAPETDGSRKEALEVASHVLHMLTTEVPSAKQQSFAAHNLADLAMVSFSDIPVSLANAFEEPVKPGPGFIKPSVKALHDYWQAIHAGYGLNERCAEFAINHVPPDGMMVRKTLEDLKTWVRANGKG</sequence>
<accession>A0A1H8A893</accession>
<dbReference type="EMBL" id="FOBS01000032">
    <property type="protein sequence ID" value="SEM66773.1"/>
    <property type="molecule type" value="Genomic_DNA"/>
</dbReference>
<organism evidence="2 3">
    <name type="scientific">Syntrophus gentianae</name>
    <dbReference type="NCBI Taxonomy" id="43775"/>
    <lineage>
        <taxon>Bacteria</taxon>
        <taxon>Pseudomonadati</taxon>
        <taxon>Thermodesulfobacteriota</taxon>
        <taxon>Syntrophia</taxon>
        <taxon>Syntrophales</taxon>
        <taxon>Syntrophaceae</taxon>
        <taxon>Syntrophus</taxon>
    </lineage>
</organism>
<dbReference type="STRING" id="43775.SAMN04489760_1329"/>
<keyword evidence="3" id="KW-1185">Reference proteome</keyword>
<dbReference type="OrthoDB" id="5291250at2"/>
<proteinExistence type="predicted"/>
<evidence type="ECO:0000256" key="1">
    <source>
        <dbReference type="SAM" id="MobiDB-lite"/>
    </source>
</evidence>
<dbReference type="Proteomes" id="UP000198744">
    <property type="component" value="Unassembled WGS sequence"/>
</dbReference>